<evidence type="ECO:0000313" key="8">
    <source>
        <dbReference type="Proteomes" id="UP000653454"/>
    </source>
</evidence>
<evidence type="ECO:0000256" key="4">
    <source>
        <dbReference type="ARBA" id="ARBA00023306"/>
    </source>
</evidence>
<dbReference type="AlphaFoldDB" id="A0A8S4DCA0"/>
<reference evidence="7" key="1">
    <citation type="submission" date="2020-11" db="EMBL/GenBank/DDBJ databases">
        <authorList>
            <person name="Whiteford S."/>
        </authorList>
    </citation>
    <scope>NUCLEOTIDE SEQUENCE</scope>
</reference>
<keyword evidence="4" id="KW-0131">Cell cycle</keyword>
<dbReference type="SUPFAM" id="SSF47954">
    <property type="entry name" value="Cyclin-like"/>
    <property type="match status" value="1"/>
</dbReference>
<feature type="domain" description="Cyclin N-terminal" evidence="6">
    <location>
        <begin position="552"/>
        <end position="628"/>
    </location>
</feature>
<dbReference type="EMBL" id="CAJHNJ030000005">
    <property type="protein sequence ID" value="CAG9099129.1"/>
    <property type="molecule type" value="Genomic_DNA"/>
</dbReference>
<dbReference type="PANTHER" id="PTHR22896:SF0">
    <property type="entry name" value="CYCLIN N-TERMINAL DOMAIN-CONTAINING PROTEIN"/>
    <property type="match status" value="1"/>
</dbReference>
<dbReference type="GO" id="GO:0005829">
    <property type="term" value="C:cytosol"/>
    <property type="evidence" value="ECO:0007669"/>
    <property type="project" value="UniProtKB-ARBA"/>
</dbReference>
<dbReference type="PANTHER" id="PTHR22896">
    <property type="entry name" value="CDK5 AND ABL1 ENZYME SUBSTRATE 1"/>
    <property type="match status" value="1"/>
</dbReference>
<feature type="compositionally biased region" description="Basic and acidic residues" evidence="5">
    <location>
        <begin position="55"/>
        <end position="64"/>
    </location>
</feature>
<feature type="compositionally biased region" description="Basic and acidic residues" evidence="5">
    <location>
        <begin position="100"/>
        <end position="118"/>
    </location>
</feature>
<dbReference type="GO" id="GO:0051301">
    <property type="term" value="P:cell division"/>
    <property type="evidence" value="ECO:0007669"/>
    <property type="project" value="UniProtKB-KW"/>
</dbReference>
<evidence type="ECO:0000313" key="7">
    <source>
        <dbReference type="EMBL" id="CAG9099129.1"/>
    </source>
</evidence>
<evidence type="ECO:0000256" key="2">
    <source>
        <dbReference type="ARBA" id="ARBA00022553"/>
    </source>
</evidence>
<evidence type="ECO:0000256" key="3">
    <source>
        <dbReference type="ARBA" id="ARBA00022618"/>
    </source>
</evidence>
<sequence length="646" mass="74447">MNSRQNKYEKARRRLAAVTFLSNISLDGTFRDTELCLSSKSLKRNEPDVATVGVHSDEVVDSGRGRTKAPPLSPVHRNGIDNRSLQSDTEFTSPAASQQTHKERSGNANTEYHKEKHASTKGRKAHMSSLTGINTDDKSSNESLTFGRFRTNSTCVSENQSKKIRVVQPSKGVSFRDERLAFATAQGLPCVIFSTIPYSRTVRSSRVDHRKDGVRRRNTSGPRPLSAITDNGMDPFDLLGLEREENGQDISYSKLLIPSRYCSREQYKKMFEGDFNDKATWKMFNRHPHVIARTKLLTRHKDKKWCISYESSQRATTAASPPHTTIDNKAFDWDDAPVIPQKYVQYCPNVLDDPELIAGKHRTLLTFTSYMTSVIDYVRPQDLKKELNDKFREKFPHVKLTLSKLRRCLRHRHLELIAGKHRTLLTFTSYMTSVIDYVRPQDFKKELNDKFREKFPHVKLTLRKLRRIAKKLKQYRHGELIAGKHRTLLTFTSYMTSVIDYGRPQDLKKELNDKFREKFPHVKLTLSKLRSIKKEMRKIAKHDCGGIDLLSVAQAYVYFEKLILANLINKDNRKLCAGACLLLSAKLNDVKGEAMKALLERIETTFRLNRKDLIRFEFAVLVALEFGLHVPPYEVFPHYQRLLHDS</sequence>
<dbReference type="CDD" id="cd20556">
    <property type="entry name" value="CYCLIN_CABLES"/>
    <property type="match status" value="1"/>
</dbReference>
<dbReference type="InterPro" id="IPR012388">
    <property type="entry name" value="CABLES1/2"/>
</dbReference>
<keyword evidence="8" id="KW-1185">Reference proteome</keyword>
<keyword evidence="3" id="KW-0132">Cell division</keyword>
<evidence type="ECO:0000256" key="1">
    <source>
        <dbReference type="ARBA" id="ARBA00008742"/>
    </source>
</evidence>
<evidence type="ECO:0000256" key="5">
    <source>
        <dbReference type="SAM" id="MobiDB-lite"/>
    </source>
</evidence>
<name>A0A8S4DCA0_PLUXY</name>
<feature type="compositionally biased region" description="Polar residues" evidence="5">
    <location>
        <begin position="81"/>
        <end position="99"/>
    </location>
</feature>
<dbReference type="InterPro" id="IPR036915">
    <property type="entry name" value="Cyclin-like_sf"/>
</dbReference>
<feature type="region of interest" description="Disordered" evidence="5">
    <location>
        <begin position="54"/>
        <end position="144"/>
    </location>
</feature>
<dbReference type="Gene3D" id="1.10.472.10">
    <property type="entry name" value="Cyclin-like"/>
    <property type="match status" value="1"/>
</dbReference>
<comment type="similarity">
    <text evidence="1">Belongs to the cyclin family.</text>
</comment>
<protein>
    <submittedName>
        <fullName evidence="7">(diamondback moth) hypothetical protein</fullName>
    </submittedName>
</protein>
<gene>
    <name evidence="7" type="ORF">PLXY2_LOCUS2033</name>
</gene>
<comment type="caution">
    <text evidence="7">The sequence shown here is derived from an EMBL/GenBank/DDBJ whole genome shotgun (WGS) entry which is preliminary data.</text>
</comment>
<feature type="region of interest" description="Disordered" evidence="5">
    <location>
        <begin position="207"/>
        <end position="229"/>
    </location>
</feature>
<proteinExistence type="inferred from homology"/>
<dbReference type="Proteomes" id="UP000653454">
    <property type="component" value="Unassembled WGS sequence"/>
</dbReference>
<dbReference type="InterPro" id="IPR006671">
    <property type="entry name" value="Cyclin_N"/>
</dbReference>
<dbReference type="Pfam" id="PF00134">
    <property type="entry name" value="Cyclin_N"/>
    <property type="match status" value="1"/>
</dbReference>
<organism evidence="7 8">
    <name type="scientific">Plutella xylostella</name>
    <name type="common">Diamondback moth</name>
    <name type="synonym">Plutella maculipennis</name>
    <dbReference type="NCBI Taxonomy" id="51655"/>
    <lineage>
        <taxon>Eukaryota</taxon>
        <taxon>Metazoa</taxon>
        <taxon>Ecdysozoa</taxon>
        <taxon>Arthropoda</taxon>
        <taxon>Hexapoda</taxon>
        <taxon>Insecta</taxon>
        <taxon>Pterygota</taxon>
        <taxon>Neoptera</taxon>
        <taxon>Endopterygota</taxon>
        <taxon>Lepidoptera</taxon>
        <taxon>Glossata</taxon>
        <taxon>Ditrysia</taxon>
        <taxon>Yponomeutoidea</taxon>
        <taxon>Plutellidae</taxon>
        <taxon>Plutella</taxon>
    </lineage>
</organism>
<keyword evidence="2" id="KW-0597">Phosphoprotein</keyword>
<dbReference type="PIRSF" id="PIRSF025798">
    <property type="entry name" value="Cables"/>
    <property type="match status" value="1"/>
</dbReference>
<dbReference type="FunFam" id="1.10.472.10:FF:000020">
    <property type="entry name" value="CDK5 and ABL1 enzyme substrate 1"/>
    <property type="match status" value="1"/>
</dbReference>
<evidence type="ECO:0000259" key="6">
    <source>
        <dbReference type="Pfam" id="PF00134"/>
    </source>
</evidence>
<dbReference type="GO" id="GO:0051726">
    <property type="term" value="P:regulation of cell cycle"/>
    <property type="evidence" value="ECO:0007669"/>
    <property type="project" value="InterPro"/>
</dbReference>
<accession>A0A8S4DCA0</accession>